<gene>
    <name evidence="1" type="ORF">MOE73_04040</name>
</gene>
<accession>A0AA90EUD7</accession>
<dbReference type="Proteomes" id="UP001066455">
    <property type="component" value="Unassembled WGS sequence"/>
</dbReference>
<dbReference type="Gene3D" id="3.30.110.190">
    <property type="match status" value="1"/>
</dbReference>
<organism evidence="1 2">
    <name type="scientific">Bacillus haynesii</name>
    <dbReference type="NCBI Taxonomy" id="1925021"/>
    <lineage>
        <taxon>Bacteria</taxon>
        <taxon>Bacillati</taxon>
        <taxon>Bacillota</taxon>
        <taxon>Bacilli</taxon>
        <taxon>Bacillales</taxon>
        <taxon>Bacillaceae</taxon>
        <taxon>Bacillus</taxon>
    </lineage>
</organism>
<evidence type="ECO:0000313" key="2">
    <source>
        <dbReference type="Proteomes" id="UP001066455"/>
    </source>
</evidence>
<dbReference type="Pfam" id="PF14337">
    <property type="entry name" value="Abi_alpha"/>
    <property type="match status" value="1"/>
</dbReference>
<protein>
    <submittedName>
        <fullName evidence="1">DUF4393 domain-containing protein</fullName>
    </submittedName>
</protein>
<proteinExistence type="predicted"/>
<comment type="caution">
    <text evidence="1">The sequence shown here is derived from an EMBL/GenBank/DDBJ whole genome shotgun (WGS) entry which is preliminary data.</text>
</comment>
<reference evidence="1" key="1">
    <citation type="submission" date="2022-02" db="EMBL/GenBank/DDBJ databases">
        <title>Crop Bioprotection Bacillus Genome Sequencing.</title>
        <authorList>
            <person name="Dunlap C."/>
        </authorList>
    </citation>
    <scope>NUCLEOTIDE SEQUENCE</scope>
    <source>
        <strain evidence="1">T20C14</strain>
    </source>
</reference>
<dbReference type="AlphaFoldDB" id="A0AA90EUD7"/>
<dbReference type="RefSeq" id="WP_268304878.1">
    <property type="nucleotide sequence ID" value="NZ_JALAJL010000060.1"/>
</dbReference>
<dbReference type="InterPro" id="IPR025506">
    <property type="entry name" value="Abi_alpha"/>
</dbReference>
<evidence type="ECO:0000313" key="1">
    <source>
        <dbReference type="EMBL" id="MCY9279245.1"/>
    </source>
</evidence>
<sequence>MKIDITPKFIDEAATPLAKSVGKTLDSLWSLVFGGFDFYVEKVNTKRTHSLQLFKEELEKKVSSIPEENLVEPPLHIIGPTIEASKFYFESDELRSMFSNLIAASIDSETINKTHPAFVDCIKQLSPLDAKNLRLFKNKSSFLPIAKYKLLKEDGSGVTVQDNVFLSNEEVQNIDLNSASLTNLSRLGLVQITYDTSLTDINAYAQFDNEPIFKDLKYTYEKGEHRKFQNLSIFDKVQLKKGIIELTPFGSNFIDICI</sequence>
<name>A0AA90EUD7_9BACI</name>
<dbReference type="EMBL" id="JALAXI010000003">
    <property type="protein sequence ID" value="MCY9279245.1"/>
    <property type="molecule type" value="Genomic_DNA"/>
</dbReference>